<dbReference type="Gene3D" id="1.10.510.10">
    <property type="entry name" value="Transferase(Phosphotransferase) domain 1"/>
    <property type="match status" value="1"/>
</dbReference>
<evidence type="ECO:0000256" key="9">
    <source>
        <dbReference type="ARBA" id="ARBA00023180"/>
    </source>
</evidence>
<dbReference type="InterPro" id="IPR000719">
    <property type="entry name" value="Prot_kinase_dom"/>
</dbReference>
<keyword evidence="10 12" id="KW-0456">Lyase</keyword>
<dbReference type="GO" id="GO:0005886">
    <property type="term" value="C:plasma membrane"/>
    <property type="evidence" value="ECO:0007669"/>
    <property type="project" value="TreeGrafter"/>
</dbReference>
<evidence type="ECO:0000256" key="8">
    <source>
        <dbReference type="ARBA" id="ARBA00023170"/>
    </source>
</evidence>
<keyword evidence="4 14" id="KW-0812">Transmembrane</keyword>
<dbReference type="OrthoDB" id="1890790at2759"/>
<dbReference type="InterPro" id="IPR029787">
    <property type="entry name" value="Nucleotide_cyclase"/>
</dbReference>
<feature type="signal peptide" evidence="15">
    <location>
        <begin position="1"/>
        <end position="18"/>
    </location>
</feature>
<evidence type="ECO:0000259" key="16">
    <source>
        <dbReference type="PROSITE" id="PS50011"/>
    </source>
</evidence>
<comment type="subcellular location">
    <subcellularLocation>
        <location evidence="2">Membrane</location>
        <topology evidence="2">Single-pass type I membrane protein</topology>
    </subcellularLocation>
</comment>
<dbReference type="InterPro" id="IPR001054">
    <property type="entry name" value="A/G_cyclase"/>
</dbReference>
<keyword evidence="7 14" id="KW-0472">Membrane</keyword>
<dbReference type="SUPFAM" id="SSF56112">
    <property type="entry name" value="Protein kinase-like (PK-like)"/>
    <property type="match status" value="1"/>
</dbReference>
<keyword evidence="6 14" id="KW-1133">Transmembrane helix</keyword>
<dbReference type="PROSITE" id="PS50011">
    <property type="entry name" value="PROTEIN_KINASE_DOM"/>
    <property type="match status" value="1"/>
</dbReference>
<dbReference type="FunFam" id="3.30.70.1230:FF:000105">
    <property type="entry name" value="Receptor-type guanylate cyclase gcy-21"/>
    <property type="match status" value="1"/>
</dbReference>
<evidence type="ECO:0000256" key="2">
    <source>
        <dbReference type="ARBA" id="ARBA00004479"/>
    </source>
</evidence>
<evidence type="ECO:0000256" key="11">
    <source>
        <dbReference type="ARBA" id="ARBA00023293"/>
    </source>
</evidence>
<evidence type="ECO:0000256" key="5">
    <source>
        <dbReference type="ARBA" id="ARBA00022741"/>
    </source>
</evidence>
<comment type="caution">
    <text evidence="18">The sequence shown here is derived from an EMBL/GenBank/DDBJ whole genome shotgun (WGS) entry which is preliminary data.</text>
</comment>
<dbReference type="GO" id="GO:0005524">
    <property type="term" value="F:ATP binding"/>
    <property type="evidence" value="ECO:0007669"/>
    <property type="project" value="InterPro"/>
</dbReference>
<evidence type="ECO:0000313" key="19">
    <source>
        <dbReference type="Proteomes" id="UP000835052"/>
    </source>
</evidence>
<dbReference type="InterPro" id="IPR028082">
    <property type="entry name" value="Peripla_BP_I"/>
</dbReference>
<dbReference type="GO" id="GO:0004672">
    <property type="term" value="F:protein kinase activity"/>
    <property type="evidence" value="ECO:0007669"/>
    <property type="project" value="InterPro"/>
</dbReference>
<feature type="chain" id="PRO_5035839200" description="Guanylate cyclase" evidence="15">
    <location>
        <begin position="19"/>
        <end position="1117"/>
    </location>
</feature>
<dbReference type="InterPro" id="IPR011009">
    <property type="entry name" value="Kinase-like_dom_sf"/>
</dbReference>
<evidence type="ECO:0000256" key="7">
    <source>
        <dbReference type="ARBA" id="ARBA00023136"/>
    </source>
</evidence>
<feature type="domain" description="Guanylate cyclase" evidence="17">
    <location>
        <begin position="907"/>
        <end position="1037"/>
    </location>
</feature>
<dbReference type="PANTHER" id="PTHR11920">
    <property type="entry name" value="GUANYLYL CYCLASE"/>
    <property type="match status" value="1"/>
</dbReference>
<name>A0A8S1H8J4_9PELO</name>
<dbReference type="Pfam" id="PF07714">
    <property type="entry name" value="PK_Tyr_Ser-Thr"/>
    <property type="match status" value="1"/>
</dbReference>
<dbReference type="GO" id="GO:0001653">
    <property type="term" value="F:peptide receptor activity"/>
    <property type="evidence" value="ECO:0007669"/>
    <property type="project" value="TreeGrafter"/>
</dbReference>
<dbReference type="PROSITE" id="PS00452">
    <property type="entry name" value="GUANYLATE_CYCLASE_1"/>
    <property type="match status" value="1"/>
</dbReference>
<dbReference type="Gene3D" id="3.30.70.1230">
    <property type="entry name" value="Nucleotide cyclase"/>
    <property type="match status" value="1"/>
</dbReference>
<dbReference type="InterPro" id="IPR050401">
    <property type="entry name" value="Cyclic_nucleotide_synthase"/>
</dbReference>
<evidence type="ECO:0000313" key="18">
    <source>
        <dbReference type="EMBL" id="CAD6191824.1"/>
    </source>
</evidence>
<sequence>MLRPCWAALCLIFPTVSGLAMLELENRNISFPLKIDYLAPFSCAVTGDCDDQGAAYMPATLKLALQKVNSEPSWEYFHNCTVKYIDTTTSGPKMTRDATEDLDTVGIMGLSEDCYIDSTILNINGKIGVSDAVLYFLNLFNWSNIAIISPSTSVTSYDARSRSQMIDLLLANSINILFDSRIDPSISPSELISRVANESQRARIFVVVDPTKNASLLRKYIYSLGSLKKMQSGAYFVIGFVSYDTNSEWLESNSPNDSRHFGASGIDAGFNITEDSITQIYRNLIVLSDAPPPTGVYSKWDDFRQNVMDTASQTVFCPPFCNGKRPSILYNIWPSPFLTLFLTEPMFITRRSFMSFCSVAQLTVSPAPRNSLMVFGNAAPSMQVYNFFWSSSRSAFALWACGKLAQLSLLDTQMALKNYSEPLTINFINGTPPIDVPECGFFGERCGPPPNYTFIIVISSVAGLLILLLIAAFFLFRRYRYERRLHALSFLIDRKNIVLKKHVNLMSQQSLRSMASMTGSFIEPQALNNSHFLLDDYRGEEGTGTQQDVLRKPSMEVINESSDPNATTEDLRWHNLPDFAVGLHQGQTIGLKRIYRNDIDFTRNIRLELSHLMDLSHANVIGFVGMVVQAPDVFIVAELAQRGSLKDILDNDELPLDELFMNQMTKDIVSGLEYLHQSPIGCHGRLKSTNCLIDSRWTVRLSSFGLREMRGEENPIREGIQEGKDELWTAPELLRWSTGLAQCSHLLVQKADVYSFAIVLYEIFGRAGPWGEEPMEPRQIVSRVKNMESKKPFRPDLAVLKDTPLVVQETVPECWSEDPLNRPSVGQIRRKIRILTAGLKRTIMDNMVAMIEKYTAKLEKDIAERNEELAKEKEKSDMLLQMMLPDVVAESLKRGERVTAEQFNSVTVFFSDCPGFADLSATSEPIEIVVFLNDLYTCFDNILTNFDVYKVETIADAYMVASGLPLQNGPHHAGEIASLGLTLLKAVENFEIRHRPGEKVRLRIGMNSGAVVAGVIGLKMPRYCLFGDTVNTASRMESNGIPLRVNCSESSKQILEQLGGYDIEERGLIEMKGKGKQMTYFVKGEDAVRRRDRILKERVKYSSLKNALVEDKKLVFE</sequence>
<dbReference type="CDD" id="cd07302">
    <property type="entry name" value="CHD"/>
    <property type="match status" value="1"/>
</dbReference>
<dbReference type="SUPFAM" id="SSF55073">
    <property type="entry name" value="Nucleotide cyclase"/>
    <property type="match status" value="1"/>
</dbReference>
<dbReference type="GO" id="GO:0007168">
    <property type="term" value="P:receptor guanylyl cyclase signaling pathway"/>
    <property type="evidence" value="ECO:0007669"/>
    <property type="project" value="TreeGrafter"/>
</dbReference>
<dbReference type="AlphaFoldDB" id="A0A8S1H8J4"/>
<feature type="transmembrane region" description="Helical" evidence="14">
    <location>
        <begin position="452"/>
        <end position="476"/>
    </location>
</feature>
<evidence type="ECO:0000256" key="15">
    <source>
        <dbReference type="SAM" id="SignalP"/>
    </source>
</evidence>
<organism evidence="18 19">
    <name type="scientific">Caenorhabditis auriculariae</name>
    <dbReference type="NCBI Taxonomy" id="2777116"/>
    <lineage>
        <taxon>Eukaryota</taxon>
        <taxon>Metazoa</taxon>
        <taxon>Ecdysozoa</taxon>
        <taxon>Nematoda</taxon>
        <taxon>Chromadorea</taxon>
        <taxon>Rhabditida</taxon>
        <taxon>Rhabditina</taxon>
        <taxon>Rhabditomorpha</taxon>
        <taxon>Rhabditoidea</taxon>
        <taxon>Rhabditidae</taxon>
        <taxon>Peloderinae</taxon>
        <taxon>Caenorhabditis</taxon>
    </lineage>
</organism>
<evidence type="ECO:0000256" key="1">
    <source>
        <dbReference type="ARBA" id="ARBA00001436"/>
    </source>
</evidence>
<dbReference type="PANTHER" id="PTHR11920:SF436">
    <property type="entry name" value="RECEPTOR-TYPE GUANYLATE CYCLASE GCY-15-RELATED"/>
    <property type="match status" value="1"/>
</dbReference>
<comment type="catalytic activity">
    <reaction evidence="1 13">
        <text>GTP = 3',5'-cyclic GMP + diphosphate</text>
        <dbReference type="Rhea" id="RHEA:13665"/>
        <dbReference type="ChEBI" id="CHEBI:33019"/>
        <dbReference type="ChEBI" id="CHEBI:37565"/>
        <dbReference type="ChEBI" id="CHEBI:57746"/>
        <dbReference type="EC" id="4.6.1.2"/>
    </reaction>
</comment>
<dbReference type="GO" id="GO:0035556">
    <property type="term" value="P:intracellular signal transduction"/>
    <property type="evidence" value="ECO:0007669"/>
    <property type="project" value="InterPro"/>
</dbReference>
<accession>A0A8S1H8J4</accession>
<dbReference type="SMART" id="SM00044">
    <property type="entry name" value="CYCc"/>
    <property type="match status" value="1"/>
</dbReference>
<comment type="similarity">
    <text evidence="12">Belongs to the adenylyl cyclase class-4/guanylyl cyclase family.</text>
</comment>
<feature type="domain" description="Protein kinase" evidence="16">
    <location>
        <begin position="532"/>
        <end position="834"/>
    </location>
</feature>
<dbReference type="GO" id="GO:0004016">
    <property type="term" value="F:adenylate cyclase activity"/>
    <property type="evidence" value="ECO:0007669"/>
    <property type="project" value="TreeGrafter"/>
</dbReference>
<dbReference type="Proteomes" id="UP000835052">
    <property type="component" value="Unassembled WGS sequence"/>
</dbReference>
<keyword evidence="15" id="KW-0732">Signal</keyword>
<evidence type="ECO:0000256" key="3">
    <source>
        <dbReference type="ARBA" id="ARBA00012202"/>
    </source>
</evidence>
<evidence type="ECO:0000259" key="17">
    <source>
        <dbReference type="PROSITE" id="PS50125"/>
    </source>
</evidence>
<proteinExistence type="inferred from homology"/>
<keyword evidence="8" id="KW-0675">Receptor</keyword>
<keyword evidence="9" id="KW-0325">Glycoprotein</keyword>
<reference evidence="18" key="1">
    <citation type="submission" date="2020-10" db="EMBL/GenBank/DDBJ databases">
        <authorList>
            <person name="Kikuchi T."/>
        </authorList>
    </citation>
    <scope>NUCLEOTIDE SEQUENCE</scope>
    <source>
        <strain evidence="18">NKZ352</strain>
    </source>
</reference>
<dbReference type="Gene3D" id="3.40.50.2300">
    <property type="match status" value="1"/>
</dbReference>
<evidence type="ECO:0000256" key="6">
    <source>
        <dbReference type="ARBA" id="ARBA00022989"/>
    </source>
</evidence>
<keyword evidence="11 13" id="KW-0141">cGMP biosynthesis</keyword>
<keyword evidence="19" id="KW-1185">Reference proteome</keyword>
<gene>
    <name evidence="18" type="ORF">CAUJ_LOCUS7743</name>
</gene>
<dbReference type="PROSITE" id="PS50125">
    <property type="entry name" value="GUANYLATE_CYCLASE_2"/>
    <property type="match status" value="1"/>
</dbReference>
<evidence type="ECO:0000256" key="13">
    <source>
        <dbReference type="RuleBase" id="RU003431"/>
    </source>
</evidence>
<evidence type="ECO:0000256" key="14">
    <source>
        <dbReference type="SAM" id="Phobius"/>
    </source>
</evidence>
<dbReference type="EMBL" id="CAJGYM010000023">
    <property type="protein sequence ID" value="CAD6191824.1"/>
    <property type="molecule type" value="Genomic_DNA"/>
</dbReference>
<protein>
    <recommendedName>
        <fullName evidence="3 13">Guanylate cyclase</fullName>
        <ecNumber evidence="3 13">4.6.1.2</ecNumber>
    </recommendedName>
</protein>
<dbReference type="GO" id="GO:0004383">
    <property type="term" value="F:guanylate cyclase activity"/>
    <property type="evidence" value="ECO:0007669"/>
    <property type="project" value="UniProtKB-EC"/>
</dbReference>
<dbReference type="InterPro" id="IPR001245">
    <property type="entry name" value="Ser-Thr/Tyr_kinase_cat_dom"/>
</dbReference>
<evidence type="ECO:0000256" key="10">
    <source>
        <dbReference type="ARBA" id="ARBA00023239"/>
    </source>
</evidence>
<dbReference type="SUPFAM" id="SSF53822">
    <property type="entry name" value="Periplasmic binding protein-like I"/>
    <property type="match status" value="1"/>
</dbReference>
<dbReference type="Pfam" id="PF00211">
    <property type="entry name" value="Guanylate_cyc"/>
    <property type="match status" value="1"/>
</dbReference>
<dbReference type="EC" id="4.6.1.2" evidence="3 13"/>
<keyword evidence="5" id="KW-0547">Nucleotide-binding</keyword>
<evidence type="ECO:0000256" key="12">
    <source>
        <dbReference type="RuleBase" id="RU000405"/>
    </source>
</evidence>
<dbReference type="InterPro" id="IPR018297">
    <property type="entry name" value="A/G_cyclase_CS"/>
</dbReference>
<evidence type="ECO:0000256" key="4">
    <source>
        <dbReference type="ARBA" id="ARBA00022692"/>
    </source>
</evidence>